<dbReference type="InterPro" id="IPR006311">
    <property type="entry name" value="TAT_signal"/>
</dbReference>
<evidence type="ECO:0000256" key="2">
    <source>
        <dbReference type="SAM" id="SignalP"/>
    </source>
</evidence>
<dbReference type="PANTHER" id="PTHR42928">
    <property type="entry name" value="TRICARBOXYLATE-BINDING PROTEIN"/>
    <property type="match status" value="1"/>
</dbReference>
<dbReference type="InterPro" id="IPR005064">
    <property type="entry name" value="BUG"/>
</dbReference>
<dbReference type="EMBL" id="BAAAFZ010000112">
    <property type="protein sequence ID" value="GAA0606485.1"/>
    <property type="molecule type" value="Genomic_DNA"/>
</dbReference>
<dbReference type="Pfam" id="PF03401">
    <property type="entry name" value="TctC"/>
    <property type="match status" value="1"/>
</dbReference>
<evidence type="ECO:0000256" key="1">
    <source>
        <dbReference type="ARBA" id="ARBA00006987"/>
    </source>
</evidence>
<dbReference type="PIRSF" id="PIRSF017082">
    <property type="entry name" value="YflP"/>
    <property type="match status" value="1"/>
</dbReference>
<dbReference type="Gene3D" id="3.40.190.10">
    <property type="entry name" value="Periplasmic binding protein-like II"/>
    <property type="match status" value="1"/>
</dbReference>
<gene>
    <name evidence="3" type="ORF">GCM10009416_49530</name>
</gene>
<dbReference type="Gene3D" id="3.40.190.150">
    <property type="entry name" value="Bordetella uptake gene, domain 1"/>
    <property type="match status" value="1"/>
</dbReference>
<dbReference type="InterPro" id="IPR042100">
    <property type="entry name" value="Bug_dom1"/>
</dbReference>
<proteinExistence type="inferred from homology"/>
<dbReference type="PANTHER" id="PTHR42928:SF5">
    <property type="entry name" value="BLR1237 PROTEIN"/>
    <property type="match status" value="1"/>
</dbReference>
<dbReference type="SUPFAM" id="SSF53850">
    <property type="entry name" value="Periplasmic binding protein-like II"/>
    <property type="match status" value="1"/>
</dbReference>
<organism evidence="3 4">
    <name type="scientific">Craurococcus roseus</name>
    <dbReference type="NCBI Taxonomy" id="77585"/>
    <lineage>
        <taxon>Bacteria</taxon>
        <taxon>Pseudomonadati</taxon>
        <taxon>Pseudomonadota</taxon>
        <taxon>Alphaproteobacteria</taxon>
        <taxon>Acetobacterales</taxon>
        <taxon>Acetobacteraceae</taxon>
        <taxon>Craurococcus</taxon>
    </lineage>
</organism>
<evidence type="ECO:0000313" key="3">
    <source>
        <dbReference type="EMBL" id="GAA0606485.1"/>
    </source>
</evidence>
<reference evidence="3 4" key="1">
    <citation type="journal article" date="2019" name="Int. J. Syst. Evol. Microbiol.">
        <title>The Global Catalogue of Microorganisms (GCM) 10K type strain sequencing project: providing services to taxonomists for standard genome sequencing and annotation.</title>
        <authorList>
            <consortium name="The Broad Institute Genomics Platform"/>
            <consortium name="The Broad Institute Genome Sequencing Center for Infectious Disease"/>
            <person name="Wu L."/>
            <person name="Ma J."/>
        </authorList>
    </citation>
    <scope>NUCLEOTIDE SEQUENCE [LARGE SCALE GENOMIC DNA]</scope>
    <source>
        <strain evidence="3 4">JCM 9933</strain>
    </source>
</reference>
<feature type="chain" id="PRO_5045665442" evidence="2">
    <location>
        <begin position="27"/>
        <end position="326"/>
    </location>
</feature>
<keyword evidence="2" id="KW-0732">Signal</keyword>
<keyword evidence="4" id="KW-1185">Reference proteome</keyword>
<feature type="signal peptide" evidence="2">
    <location>
        <begin position="1"/>
        <end position="26"/>
    </location>
</feature>
<dbReference type="CDD" id="cd13578">
    <property type="entry name" value="PBP2_Bug27"/>
    <property type="match status" value="1"/>
</dbReference>
<comment type="caution">
    <text evidence="3">The sequence shown here is derived from an EMBL/GenBank/DDBJ whole genome shotgun (WGS) entry which is preliminary data.</text>
</comment>
<accession>A0ABN1G8W6</accession>
<sequence length="326" mass="33724">MPVSRRTVLMSAAPLGAAAAIRPASAQEAYPSRPVRVVVPWAPGGAVDTVARRVAQKLAEQTGQPFVVENKAGATGTIGAAEVARARADGHTLLAMDNTYAMLPYLFNRLPFDHARAFQPVTVSAFSPVLLAVGRASPFATLGALIEAAKKDPEKVTYGTGGVGSAPHFATAAFQQAAAIKLYHVPYKGAGEAVTAALGGQVDMVMVSPGSALGNIQGGLLRPLAISGGHRSSALPDTPTFAEAGLPGFGVVNWSGLAVPRGTPAPVVEKLHAEVGRALAAPDVKEFLDSIASEPGGMPPADFTRLLAEETERWRKVAAEGQIERQ</sequence>
<dbReference type="Proteomes" id="UP001501588">
    <property type="component" value="Unassembled WGS sequence"/>
</dbReference>
<dbReference type="PROSITE" id="PS51318">
    <property type="entry name" value="TAT"/>
    <property type="match status" value="1"/>
</dbReference>
<name>A0ABN1G8W6_9PROT</name>
<evidence type="ECO:0000313" key="4">
    <source>
        <dbReference type="Proteomes" id="UP001501588"/>
    </source>
</evidence>
<protein>
    <submittedName>
        <fullName evidence="3">Tripartite tricarboxylate transporter substrate binding protein</fullName>
    </submittedName>
</protein>
<comment type="similarity">
    <text evidence="1">Belongs to the UPF0065 (bug) family.</text>
</comment>
<dbReference type="RefSeq" id="WP_343898142.1">
    <property type="nucleotide sequence ID" value="NZ_BAAAFZ010000112.1"/>
</dbReference>